<reference evidence="1" key="2">
    <citation type="submission" date="2015-07" db="EMBL/GenBank/DDBJ databases">
        <authorList>
            <person name="Noorani M."/>
        </authorList>
    </citation>
    <scope>NUCLEOTIDE SEQUENCE</scope>
    <source>
        <strain evidence="1">Yugu1</strain>
    </source>
</reference>
<protein>
    <submittedName>
        <fullName evidence="1">Uncharacterized protein</fullName>
    </submittedName>
</protein>
<dbReference type="OrthoDB" id="679995at2759"/>
<gene>
    <name evidence="1" type="ORF">SETIT_6G177200v2</name>
</gene>
<accession>A0A368RMV4</accession>
<dbReference type="AlphaFoldDB" id="A0A368RMV4"/>
<proteinExistence type="predicted"/>
<name>A0A368RMV4_SETIT</name>
<sequence length="483" mass="54241">MNSFYLGEREILELKIQVYEGINYLGTDWCNYLQQYYKENCSVIVEVTGSNLVDAAETCLKKENELVSLWDSKLKECTDDILPRNTFILSSLIQEFAGKVKRTGEGISDASTAALLCITKEANLICEVLSRGAKPMVYLIIQSTEIRMCTLSLMYHQLYGVAAAAAMVGIMKETDKICDWMSKNNKPFDPFDMDLDNDFELGRQVRFRTLHLMISILEKSPFSVPAAAGHKVVKEKSFSGNVPSNDENNITRAEAANTTGDNLQDQEKITVADINVLEKICGWDRLLPFKGSIAWSDYCNYLQQYYKRNASFVAELTSSLVASAEVCIKKEEELVSLWKARVVHFPDEILPVNTIIRSNLERAHSIICAAGGKHSVASTVAFACITKEADLMCELLKHGAGPTDDIIQQSSVIRMCALSLVHLQGFHAFDAAATMVGITKECKLMCDWIRKEDKLITFGIFPRHELLECRLIRIRTLDVMLTY</sequence>
<dbReference type="EMBL" id="CM003533">
    <property type="protein sequence ID" value="RCV31438.1"/>
    <property type="molecule type" value="Genomic_DNA"/>
</dbReference>
<reference evidence="1" key="1">
    <citation type="journal article" date="2012" name="Nat. Biotechnol.">
        <title>Reference genome sequence of the model plant Setaria.</title>
        <authorList>
            <person name="Bennetzen J.L."/>
            <person name="Schmutz J."/>
            <person name="Wang H."/>
            <person name="Percifield R."/>
            <person name="Hawkins J."/>
            <person name="Pontaroli A.C."/>
            <person name="Estep M."/>
            <person name="Feng L."/>
            <person name="Vaughn J.N."/>
            <person name="Grimwood J."/>
            <person name="Jenkins J."/>
            <person name="Barry K."/>
            <person name="Lindquist E."/>
            <person name="Hellsten U."/>
            <person name="Deshpande S."/>
            <person name="Wang X."/>
            <person name="Wu X."/>
            <person name="Mitros T."/>
            <person name="Triplett J."/>
            <person name="Yang X."/>
            <person name="Ye C.Y."/>
            <person name="Mauro-Herrera M."/>
            <person name="Wang L."/>
            <person name="Li P."/>
            <person name="Sharma M."/>
            <person name="Sharma R."/>
            <person name="Ronald P.C."/>
            <person name="Panaud O."/>
            <person name="Kellogg E.A."/>
            <person name="Brutnell T.P."/>
            <person name="Doust A.N."/>
            <person name="Tuskan G.A."/>
            <person name="Rokhsar D."/>
            <person name="Devos K.M."/>
        </authorList>
    </citation>
    <scope>NUCLEOTIDE SEQUENCE [LARGE SCALE GENOMIC DNA]</scope>
    <source>
        <strain evidence="1">Yugu1</strain>
    </source>
</reference>
<evidence type="ECO:0000313" key="1">
    <source>
        <dbReference type="EMBL" id="RCV31438.1"/>
    </source>
</evidence>
<organism evidence="1">
    <name type="scientific">Setaria italica</name>
    <name type="common">Foxtail millet</name>
    <name type="synonym">Panicum italicum</name>
    <dbReference type="NCBI Taxonomy" id="4555"/>
    <lineage>
        <taxon>Eukaryota</taxon>
        <taxon>Viridiplantae</taxon>
        <taxon>Streptophyta</taxon>
        <taxon>Embryophyta</taxon>
        <taxon>Tracheophyta</taxon>
        <taxon>Spermatophyta</taxon>
        <taxon>Magnoliopsida</taxon>
        <taxon>Liliopsida</taxon>
        <taxon>Poales</taxon>
        <taxon>Poaceae</taxon>
        <taxon>PACMAD clade</taxon>
        <taxon>Panicoideae</taxon>
        <taxon>Panicodae</taxon>
        <taxon>Paniceae</taxon>
        <taxon>Cenchrinae</taxon>
        <taxon>Setaria</taxon>
    </lineage>
</organism>